<dbReference type="Pfam" id="PF02384">
    <property type="entry name" value="N6_Mtase"/>
    <property type="match status" value="1"/>
</dbReference>
<protein>
    <submittedName>
        <fullName evidence="8">Restriction endonuclease subunit S</fullName>
        <ecNumber evidence="8">3.1.21.-</ecNumber>
    </submittedName>
</protein>
<dbReference type="InterPro" id="IPR003356">
    <property type="entry name" value="DNA_methylase_A-5"/>
</dbReference>
<evidence type="ECO:0000259" key="6">
    <source>
        <dbReference type="Pfam" id="PF01420"/>
    </source>
</evidence>
<feature type="domain" description="DNA methylase adenine-specific" evidence="7">
    <location>
        <begin position="401"/>
        <end position="682"/>
    </location>
</feature>
<comment type="similarity">
    <text evidence="1">Belongs to the N(4)/N(6)-methyltransferase family.</text>
</comment>
<feature type="domain" description="Type I restriction modification DNA specificity" evidence="6">
    <location>
        <begin position="1080"/>
        <end position="1251"/>
    </location>
</feature>
<evidence type="ECO:0000256" key="5">
    <source>
        <dbReference type="SAM" id="Coils"/>
    </source>
</evidence>
<dbReference type="SUPFAM" id="SSF53335">
    <property type="entry name" value="S-adenosyl-L-methionine-dependent methyltransferases"/>
    <property type="match status" value="1"/>
</dbReference>
<keyword evidence="5" id="KW-0175">Coiled coil</keyword>
<dbReference type="InterPro" id="IPR052021">
    <property type="entry name" value="Type-I_RS_S_subunit"/>
</dbReference>
<dbReference type="Gene3D" id="3.90.220.20">
    <property type="entry name" value="DNA methylase specificity domains"/>
    <property type="match status" value="2"/>
</dbReference>
<feature type="domain" description="Type I restriction modification DNA specificity" evidence="6">
    <location>
        <begin position="894"/>
        <end position="1058"/>
    </location>
</feature>
<dbReference type="Proteomes" id="UP001176883">
    <property type="component" value="Unassembled WGS sequence"/>
</dbReference>
<reference evidence="8" key="1">
    <citation type="submission" date="2023-07" db="EMBL/GenBank/DDBJ databases">
        <title>Two novel species in the genus Flavivirga.</title>
        <authorList>
            <person name="Kwon K."/>
        </authorList>
    </citation>
    <scope>NUCLEOTIDE SEQUENCE</scope>
    <source>
        <strain evidence="8">KCTC 52353</strain>
    </source>
</reference>
<keyword evidence="4" id="KW-0238">DNA-binding</keyword>
<name>A0ABT8WAY9_9FLAO</name>
<dbReference type="PANTHER" id="PTHR30408">
    <property type="entry name" value="TYPE-1 RESTRICTION ENZYME ECOKI SPECIFICITY PROTEIN"/>
    <property type="match status" value="1"/>
</dbReference>
<dbReference type="EMBL" id="JAUOEK010000117">
    <property type="protein sequence ID" value="MDO5970223.1"/>
    <property type="molecule type" value="Genomic_DNA"/>
</dbReference>
<keyword evidence="8" id="KW-0255">Endonuclease</keyword>
<dbReference type="CDD" id="cd17260">
    <property type="entry name" value="RMtype1_S_EcoEI-TRD1-CR1_like"/>
    <property type="match status" value="1"/>
</dbReference>
<dbReference type="RefSeq" id="WP_303277913.1">
    <property type="nucleotide sequence ID" value="NZ_JAUOEK010000117.1"/>
</dbReference>
<accession>A0ABT8WAY9</accession>
<comment type="similarity">
    <text evidence="2">Belongs to the type-I restriction system S methylase family.</text>
</comment>
<dbReference type="PRINTS" id="PR00507">
    <property type="entry name" value="N12N6MTFRASE"/>
</dbReference>
<evidence type="ECO:0000256" key="2">
    <source>
        <dbReference type="ARBA" id="ARBA00010923"/>
    </source>
</evidence>
<evidence type="ECO:0000256" key="1">
    <source>
        <dbReference type="ARBA" id="ARBA00006594"/>
    </source>
</evidence>
<dbReference type="Pfam" id="PF01420">
    <property type="entry name" value="Methylase_S"/>
    <property type="match status" value="2"/>
</dbReference>
<keyword evidence="9" id="KW-1185">Reference proteome</keyword>
<sequence length="1268" mass="144935">MITTKNLKEVLENLGFSSKGDLFTKKFESFDCLLKVDFKKKAISYPENKGFKINDKTTCNFSSKENFVVLECVNRLLEQGYNPAHLELEPKWKVGHGASGGKADILVKDNKGKSLLIIECKNAGTEFTKHWNETLENGSQLFGYAQQERDASFLCLYASDLVDGKVQPNYRLITLQDNEQYLEDNPKLESFKDAKVREDLHKVWKNTYQKDYTTKGLFEKDIQAYNIGKKKYTIDDLSLIDSTTKQSKHHTFATILRKYNVSGRENAFDKLVNLFLCKIVDEKNNPNDLQFYWKGIAYDTPFELQDRLQKLYQTGMNIFLKEDVTYIDNQQIDKAFWAFKNDPDATRETIKSYFRQLKFFTNNDFAFIDVHNERLFYENAEVLIDIVRLFQDTKITSSSKNQFLGDMFENFLDGGVKQSEGQFFTPMPITRFIIQSLPLEQIINESQQIPKAIDYACGSGHFLNELASQMRPFIEENKEVSLEEYHKAIHGIEKEYRLSKVAKVSAFMYGQDNIDITYADALAKLDKFKANDYKILVANPPYSVKGFLGTIDQESKKNYALLDTLSSKQIPTNNSIECFFIERAKQMLGPNGVGAIIVPSSILSNTDSTYVETRGILLKYFDVIAIAEFGAGTFGKTGTNTVTLFLRRKGNEPEQAIHYQNRVNAWFGDDSKKQKVFDDQHFIENYCGHIDIDFEDYKTLLQGKPNKNLLSVDMFVEYKDDFNKLTSTKNKKKQASFKKLSKEDRQKELDEMFLKYLTKIEKEKLYYFVLASQNATEVVIIKAPSDSKANKIFLGYEWSGRKGDEGIKLYLDTDGTHLTPLYDEKSRNNKSKINNLIQQSFNNEPLVIDDNLKDFINLSSLTNILDFKRVDFSRQFSLTPKKIIQDYKTKFPLVKIGSVYKTSSGGTPLSSKKEYYDNGTIPWINSGEVKVGPINSTSNFITKKGLDNSSAKLFPKNTVLIAMYGATAGQVGYLTFEASTNQAICALLPNNTINHIYTYEFLNTQIEMFLGMRTGVARANLSQEKIKNIKIPLPPKDIQQKIVNETQAIDKEKEKAVKQIEKANESIEGIIEKSPKDNLKKISEIAKVNPSKTEIKTINDDTIVSFVEMASVSDEGFISNKVDKKLGELRKGSYKYFKENDIIIAKITPCMENGKCAITTGLTNDLGMGSSEFHVFRFDESKILKEYAFAFLNRETMRKEAEQNMTGSSGHRRVPSSFYESYKIPVLPISDQKAIIKKLEQQEKIIEKAKKVISTIAERKQAILNKYL</sequence>
<evidence type="ECO:0000313" key="8">
    <source>
        <dbReference type="EMBL" id="MDO5970223.1"/>
    </source>
</evidence>
<keyword evidence="8" id="KW-0540">Nuclease</keyword>
<evidence type="ECO:0000259" key="7">
    <source>
        <dbReference type="Pfam" id="PF02384"/>
    </source>
</evidence>
<dbReference type="PANTHER" id="PTHR30408:SF12">
    <property type="entry name" value="TYPE I RESTRICTION ENZYME MJAVIII SPECIFICITY SUBUNIT"/>
    <property type="match status" value="1"/>
</dbReference>
<organism evidence="8 9">
    <name type="scientific">Flavivirga aquimarina</name>
    <dbReference type="NCBI Taxonomy" id="2027862"/>
    <lineage>
        <taxon>Bacteria</taxon>
        <taxon>Pseudomonadati</taxon>
        <taxon>Bacteroidota</taxon>
        <taxon>Flavobacteriia</taxon>
        <taxon>Flavobacteriales</taxon>
        <taxon>Flavobacteriaceae</taxon>
        <taxon>Flavivirga</taxon>
    </lineage>
</organism>
<evidence type="ECO:0000256" key="3">
    <source>
        <dbReference type="ARBA" id="ARBA00022747"/>
    </source>
</evidence>
<comment type="caution">
    <text evidence="8">The sequence shown here is derived from an EMBL/GenBank/DDBJ whole genome shotgun (WGS) entry which is preliminary data.</text>
</comment>
<keyword evidence="8" id="KW-0378">Hydrolase</keyword>
<dbReference type="InterPro" id="IPR029063">
    <property type="entry name" value="SAM-dependent_MTases_sf"/>
</dbReference>
<dbReference type="InterPro" id="IPR044946">
    <property type="entry name" value="Restrct_endonuc_typeI_TRD_sf"/>
</dbReference>
<dbReference type="CDD" id="cd17515">
    <property type="entry name" value="RMtype1_S_MjaORF132P_Sau1132ORF3780P-TRD1-CR1_like"/>
    <property type="match status" value="1"/>
</dbReference>
<dbReference type="EC" id="3.1.21.-" evidence="8"/>
<dbReference type="InterPro" id="IPR000055">
    <property type="entry name" value="Restrct_endonuc_typeI_TRD"/>
</dbReference>
<dbReference type="SUPFAM" id="SSF116734">
    <property type="entry name" value="DNA methylase specificity domain"/>
    <property type="match status" value="2"/>
</dbReference>
<dbReference type="GO" id="GO:0004519">
    <property type="term" value="F:endonuclease activity"/>
    <property type="evidence" value="ECO:0007669"/>
    <property type="project" value="UniProtKB-KW"/>
</dbReference>
<proteinExistence type="inferred from homology"/>
<keyword evidence="3" id="KW-0680">Restriction system</keyword>
<gene>
    <name evidence="8" type="ORF">Q4Q35_10430</name>
</gene>
<evidence type="ECO:0000313" key="9">
    <source>
        <dbReference type="Proteomes" id="UP001176883"/>
    </source>
</evidence>
<dbReference type="GO" id="GO:0016787">
    <property type="term" value="F:hydrolase activity"/>
    <property type="evidence" value="ECO:0007669"/>
    <property type="project" value="UniProtKB-KW"/>
</dbReference>
<dbReference type="Gene3D" id="3.40.50.150">
    <property type="entry name" value="Vaccinia Virus protein VP39"/>
    <property type="match status" value="1"/>
</dbReference>
<feature type="coiled-coil region" evidence="5">
    <location>
        <begin position="1046"/>
        <end position="1073"/>
    </location>
</feature>
<evidence type="ECO:0000256" key="4">
    <source>
        <dbReference type="ARBA" id="ARBA00023125"/>
    </source>
</evidence>